<dbReference type="Proteomes" id="UP000694415">
    <property type="component" value="Unplaced"/>
</dbReference>
<reference evidence="2" key="2">
    <citation type="submission" date="2025-09" db="UniProtKB">
        <authorList>
            <consortium name="Ensembl"/>
        </authorList>
    </citation>
    <scope>IDENTIFICATION</scope>
</reference>
<reference evidence="2" key="1">
    <citation type="submission" date="2025-08" db="UniProtKB">
        <authorList>
            <consortium name="Ensembl"/>
        </authorList>
    </citation>
    <scope>IDENTIFICATION</scope>
</reference>
<organism evidence="2 3">
    <name type="scientific">Mus spicilegus</name>
    <name type="common">Mound-building mouse</name>
    <dbReference type="NCBI Taxonomy" id="10103"/>
    <lineage>
        <taxon>Eukaryota</taxon>
        <taxon>Metazoa</taxon>
        <taxon>Chordata</taxon>
        <taxon>Craniata</taxon>
        <taxon>Vertebrata</taxon>
        <taxon>Euteleostomi</taxon>
        <taxon>Mammalia</taxon>
        <taxon>Eutheria</taxon>
        <taxon>Euarchontoglires</taxon>
        <taxon>Glires</taxon>
        <taxon>Rodentia</taxon>
        <taxon>Myomorpha</taxon>
        <taxon>Muroidea</taxon>
        <taxon>Muridae</taxon>
        <taxon>Murinae</taxon>
        <taxon>Mus</taxon>
        <taxon>Mus</taxon>
    </lineage>
</organism>
<proteinExistence type="predicted"/>
<sequence>MAPRCHPRQGPLTGPSCHDHLCEAGSQRGHPERGAALRPAWRDGSCASQPIREPSEQLDTPLPTKSLPTP</sequence>
<dbReference type="Ensembl" id="ENSMSIT00000027682.1">
    <property type="protein sequence ID" value="ENSMSIP00000021967.1"/>
    <property type="gene ID" value="ENSMSIG00000018658.1"/>
</dbReference>
<evidence type="ECO:0000256" key="1">
    <source>
        <dbReference type="SAM" id="MobiDB-lite"/>
    </source>
</evidence>
<dbReference type="GeneTree" id="ENSGT01150000290602"/>
<accession>A0A8C6HJD1</accession>
<keyword evidence="3" id="KW-1185">Reference proteome</keyword>
<name>A0A8C6HJD1_MUSSI</name>
<feature type="region of interest" description="Disordered" evidence="1">
    <location>
        <begin position="1"/>
        <end position="70"/>
    </location>
</feature>
<dbReference type="AlphaFoldDB" id="A0A8C6HJD1"/>
<protein>
    <submittedName>
        <fullName evidence="2">Uncharacterized protein</fullName>
    </submittedName>
</protein>
<evidence type="ECO:0000313" key="2">
    <source>
        <dbReference type="Ensembl" id="ENSMSIP00000021967.1"/>
    </source>
</evidence>
<evidence type="ECO:0000313" key="3">
    <source>
        <dbReference type="Proteomes" id="UP000694415"/>
    </source>
</evidence>